<keyword evidence="6" id="KW-0227">DNA damage</keyword>
<evidence type="ECO:0000256" key="8">
    <source>
        <dbReference type="ARBA" id="ARBA00022842"/>
    </source>
</evidence>
<keyword evidence="14" id="KW-1185">Reference proteome</keyword>
<dbReference type="InterPro" id="IPR036397">
    <property type="entry name" value="RNaseH_sf"/>
</dbReference>
<keyword evidence="3" id="KW-0540">Nuclease</keyword>
<gene>
    <name evidence="13" type="ORF">GH714_042978</name>
</gene>
<dbReference type="AlphaFoldDB" id="A0A6A6K0X9"/>
<dbReference type="EMBL" id="JAAGAX010000511">
    <property type="protein sequence ID" value="KAF2282154.1"/>
    <property type="molecule type" value="Genomic_DNA"/>
</dbReference>
<keyword evidence="8" id="KW-0460">Magnesium</keyword>
<evidence type="ECO:0000256" key="10">
    <source>
        <dbReference type="ARBA" id="ARBA00023172"/>
    </source>
</evidence>
<dbReference type="InterPro" id="IPR038071">
    <property type="entry name" value="UROD/MetE-like_sf"/>
</dbReference>
<dbReference type="PRINTS" id="PR00696">
    <property type="entry name" value="RSOLVASERUVC"/>
</dbReference>
<evidence type="ECO:0000256" key="7">
    <source>
        <dbReference type="ARBA" id="ARBA00022801"/>
    </source>
</evidence>
<dbReference type="InterPro" id="IPR002176">
    <property type="entry name" value="X-over_junc_endoDNase_RuvC"/>
</dbReference>
<keyword evidence="5" id="KW-0255">Endonuclease</keyword>
<evidence type="ECO:0000313" key="14">
    <source>
        <dbReference type="Proteomes" id="UP000467840"/>
    </source>
</evidence>
<dbReference type="GO" id="GO:0003677">
    <property type="term" value="F:DNA binding"/>
    <property type="evidence" value="ECO:0007669"/>
    <property type="project" value="UniProtKB-KW"/>
</dbReference>
<evidence type="ECO:0000256" key="4">
    <source>
        <dbReference type="ARBA" id="ARBA00022723"/>
    </source>
</evidence>
<dbReference type="FunFam" id="3.30.420.10:FF:000002">
    <property type="entry name" value="Crossover junction endodeoxyribonuclease RuvC"/>
    <property type="match status" value="1"/>
</dbReference>
<evidence type="ECO:0000256" key="11">
    <source>
        <dbReference type="ARBA" id="ARBA00023204"/>
    </source>
</evidence>
<reference evidence="13 14" key="1">
    <citation type="journal article" date="2020" name="Mol. Plant">
        <title>The Chromosome-Based Rubber Tree Genome Provides New Insights into Spurge Genome Evolution and Rubber Biosynthesis.</title>
        <authorList>
            <person name="Liu J."/>
            <person name="Shi C."/>
            <person name="Shi C.C."/>
            <person name="Li W."/>
            <person name="Zhang Q.J."/>
            <person name="Zhang Y."/>
            <person name="Li K."/>
            <person name="Lu H.F."/>
            <person name="Shi C."/>
            <person name="Zhu S.T."/>
            <person name="Xiao Z.Y."/>
            <person name="Nan H."/>
            <person name="Yue Y."/>
            <person name="Zhu X.G."/>
            <person name="Wu Y."/>
            <person name="Hong X.N."/>
            <person name="Fan G.Y."/>
            <person name="Tong Y."/>
            <person name="Zhang D."/>
            <person name="Mao C.L."/>
            <person name="Liu Y.L."/>
            <person name="Hao S.J."/>
            <person name="Liu W.Q."/>
            <person name="Lv M.Q."/>
            <person name="Zhang H.B."/>
            <person name="Liu Y."/>
            <person name="Hu-Tang G.R."/>
            <person name="Wang J.P."/>
            <person name="Wang J.H."/>
            <person name="Sun Y.H."/>
            <person name="Ni S.B."/>
            <person name="Chen W.B."/>
            <person name="Zhang X.C."/>
            <person name="Jiao Y.N."/>
            <person name="Eichler E.E."/>
            <person name="Li G.H."/>
            <person name="Liu X."/>
            <person name="Gao L.Z."/>
        </authorList>
    </citation>
    <scope>NUCLEOTIDE SEQUENCE [LARGE SCALE GENOMIC DNA]</scope>
    <source>
        <strain evidence="14">cv. GT1</strain>
        <tissue evidence="13">Leaf</tissue>
    </source>
</reference>
<accession>A0A6A6K0X9</accession>
<keyword evidence="7" id="KW-0378">Hydrolase</keyword>
<evidence type="ECO:0000256" key="5">
    <source>
        <dbReference type="ARBA" id="ARBA00022759"/>
    </source>
</evidence>
<dbReference type="HAMAP" id="MF_00034">
    <property type="entry name" value="RuvC"/>
    <property type="match status" value="1"/>
</dbReference>
<evidence type="ECO:0000256" key="1">
    <source>
        <dbReference type="ARBA" id="ARBA00009518"/>
    </source>
</evidence>
<dbReference type="GO" id="GO:0046872">
    <property type="term" value="F:metal ion binding"/>
    <property type="evidence" value="ECO:0007669"/>
    <property type="project" value="UniProtKB-KW"/>
</dbReference>
<dbReference type="Pfam" id="PF01208">
    <property type="entry name" value="URO-D"/>
    <property type="match status" value="1"/>
</dbReference>
<name>A0A6A6K0X9_HEVBR</name>
<evidence type="ECO:0000259" key="12">
    <source>
        <dbReference type="Pfam" id="PF01208"/>
    </source>
</evidence>
<dbReference type="GO" id="GO:0004520">
    <property type="term" value="F:DNA endonuclease activity"/>
    <property type="evidence" value="ECO:0007669"/>
    <property type="project" value="InterPro"/>
</dbReference>
<keyword evidence="11" id="KW-0234">DNA repair</keyword>
<dbReference type="CDD" id="cd16962">
    <property type="entry name" value="RuvC"/>
    <property type="match status" value="1"/>
</dbReference>
<keyword evidence="2" id="KW-0963">Cytoplasm</keyword>
<dbReference type="SUPFAM" id="SSF53098">
    <property type="entry name" value="Ribonuclease H-like"/>
    <property type="match status" value="1"/>
</dbReference>
<keyword evidence="10" id="KW-0233">DNA recombination</keyword>
<evidence type="ECO:0000256" key="2">
    <source>
        <dbReference type="ARBA" id="ARBA00022490"/>
    </source>
</evidence>
<dbReference type="Gene3D" id="3.20.20.210">
    <property type="match status" value="1"/>
</dbReference>
<dbReference type="InterPro" id="IPR000257">
    <property type="entry name" value="Uroporphyrinogen_deCOase"/>
</dbReference>
<dbReference type="GO" id="GO:0004853">
    <property type="term" value="F:uroporphyrinogen decarboxylase activity"/>
    <property type="evidence" value="ECO:0007669"/>
    <property type="project" value="InterPro"/>
</dbReference>
<keyword evidence="9" id="KW-0238">DNA-binding</keyword>
<dbReference type="Proteomes" id="UP000467840">
    <property type="component" value="Unassembled WGS sequence"/>
</dbReference>
<protein>
    <recommendedName>
        <fullName evidence="12">Uroporphyrinogen decarboxylase (URO-D) domain-containing protein</fullName>
    </recommendedName>
</protein>
<organism evidence="13 14">
    <name type="scientific">Hevea brasiliensis</name>
    <name type="common">Para rubber tree</name>
    <name type="synonym">Siphonia brasiliensis</name>
    <dbReference type="NCBI Taxonomy" id="3981"/>
    <lineage>
        <taxon>Eukaryota</taxon>
        <taxon>Viridiplantae</taxon>
        <taxon>Streptophyta</taxon>
        <taxon>Embryophyta</taxon>
        <taxon>Tracheophyta</taxon>
        <taxon>Spermatophyta</taxon>
        <taxon>Magnoliopsida</taxon>
        <taxon>eudicotyledons</taxon>
        <taxon>Gunneridae</taxon>
        <taxon>Pentapetalae</taxon>
        <taxon>rosids</taxon>
        <taxon>fabids</taxon>
        <taxon>Malpighiales</taxon>
        <taxon>Euphorbiaceae</taxon>
        <taxon>Crotonoideae</taxon>
        <taxon>Micrandreae</taxon>
        <taxon>Hevea</taxon>
    </lineage>
</organism>
<comment type="caution">
    <text evidence="13">The sequence shown here is derived from an EMBL/GenBank/DDBJ whole genome shotgun (WGS) entry which is preliminary data.</text>
</comment>
<evidence type="ECO:0000256" key="9">
    <source>
        <dbReference type="ARBA" id="ARBA00023125"/>
    </source>
</evidence>
<feature type="domain" description="Uroporphyrinogen decarboxylase (URO-D)" evidence="12">
    <location>
        <begin position="1"/>
        <end position="135"/>
    </location>
</feature>
<dbReference type="PANTHER" id="PTHR30194:SF3">
    <property type="entry name" value="CROSSOVER JUNCTION ENDODEOXYRIBONUCLEASE RUVC"/>
    <property type="match status" value="1"/>
</dbReference>
<dbReference type="GO" id="GO:0006779">
    <property type="term" value="P:porphyrin-containing compound biosynthetic process"/>
    <property type="evidence" value="ECO:0007669"/>
    <property type="project" value="InterPro"/>
</dbReference>
<dbReference type="SUPFAM" id="SSF51726">
    <property type="entry name" value="UROD/MetE-like"/>
    <property type="match status" value="1"/>
</dbReference>
<keyword evidence="4" id="KW-0479">Metal-binding</keyword>
<dbReference type="GO" id="GO:0006310">
    <property type="term" value="P:DNA recombination"/>
    <property type="evidence" value="ECO:0007669"/>
    <property type="project" value="UniProtKB-KW"/>
</dbReference>
<dbReference type="GO" id="GO:0006281">
    <property type="term" value="P:DNA repair"/>
    <property type="evidence" value="ECO:0007669"/>
    <property type="project" value="UniProtKB-KW"/>
</dbReference>
<dbReference type="GO" id="GO:0016787">
    <property type="term" value="F:hydrolase activity"/>
    <property type="evidence" value="ECO:0007669"/>
    <property type="project" value="UniProtKB-KW"/>
</dbReference>
<evidence type="ECO:0000313" key="13">
    <source>
        <dbReference type="EMBL" id="KAF2282154.1"/>
    </source>
</evidence>
<comment type="similarity">
    <text evidence="1">Belongs to the RuvC family.</text>
</comment>
<evidence type="ECO:0000256" key="6">
    <source>
        <dbReference type="ARBA" id="ARBA00022763"/>
    </source>
</evidence>
<dbReference type="Pfam" id="PF02075">
    <property type="entry name" value="RuvC"/>
    <property type="match status" value="1"/>
</dbReference>
<evidence type="ECO:0000256" key="3">
    <source>
        <dbReference type="ARBA" id="ARBA00022722"/>
    </source>
</evidence>
<dbReference type="PANTHER" id="PTHR30194">
    <property type="entry name" value="CROSSOVER JUNCTION ENDODEOXYRIBONUCLEASE RUVC"/>
    <property type="match status" value="1"/>
</dbReference>
<proteinExistence type="inferred from homology"/>
<dbReference type="Gene3D" id="3.30.420.10">
    <property type="entry name" value="Ribonuclease H-like superfamily/Ribonuclease H"/>
    <property type="match status" value="1"/>
</dbReference>
<sequence>MRQAGRYLPEYHKVMNNFENFLDACYTPEVVEEITLQPIKRFDIDAAIIFSDIMVVLDALGYEVNFIRGSGPKIGDILYQCSTNESITKLQPIFDSIYRVRNSLSSDKTLIGFAGSPWTLLTYTLGVLLTITVLYKWWFDVIDEANKDNCFTEVVKRGLSVVIIGIDPGLEFTGWGVISSIDFQNVYLLDSGVISTRGISKENEKLYKIYISLLSVLSLYKIDEASIEKVFINSNPRSSMSLCYARAASTISVMSRGIDIYEYSSTTIKKCITGNGMAPKEQVLFMVRSSLGIKHDIEINNHSSDAIAAALCHVYNTRNRNINP</sequence>
<dbReference type="NCBIfam" id="TIGR00228">
    <property type="entry name" value="ruvC"/>
    <property type="match status" value="1"/>
</dbReference>
<dbReference type="InterPro" id="IPR012337">
    <property type="entry name" value="RNaseH-like_sf"/>
</dbReference>